<accession>A0AA39L7M7</accession>
<reference evidence="2" key="1">
    <citation type="submission" date="2022-10" db="EMBL/GenBank/DDBJ databases">
        <title>Determination and structural analysis of whole genome sequence of Sarocladium strictum F4-1.</title>
        <authorList>
            <person name="Hu L."/>
            <person name="Jiang Y."/>
        </authorList>
    </citation>
    <scope>NUCLEOTIDE SEQUENCE</scope>
    <source>
        <strain evidence="2">F4-1</strain>
    </source>
</reference>
<evidence type="ECO:0000313" key="3">
    <source>
        <dbReference type="Proteomes" id="UP001175261"/>
    </source>
</evidence>
<dbReference type="Proteomes" id="UP001175261">
    <property type="component" value="Unassembled WGS sequence"/>
</dbReference>
<comment type="caution">
    <text evidence="2">The sequence shown here is derived from an EMBL/GenBank/DDBJ whole genome shotgun (WGS) entry which is preliminary data.</text>
</comment>
<proteinExistence type="predicted"/>
<dbReference type="AlphaFoldDB" id="A0AA39L7M7"/>
<evidence type="ECO:0000313" key="2">
    <source>
        <dbReference type="EMBL" id="KAK0387138.1"/>
    </source>
</evidence>
<organism evidence="2 3">
    <name type="scientific">Sarocladium strictum</name>
    <name type="common">Black bundle disease fungus</name>
    <name type="synonym">Acremonium strictum</name>
    <dbReference type="NCBI Taxonomy" id="5046"/>
    <lineage>
        <taxon>Eukaryota</taxon>
        <taxon>Fungi</taxon>
        <taxon>Dikarya</taxon>
        <taxon>Ascomycota</taxon>
        <taxon>Pezizomycotina</taxon>
        <taxon>Sordariomycetes</taxon>
        <taxon>Hypocreomycetidae</taxon>
        <taxon>Hypocreales</taxon>
        <taxon>Sarocladiaceae</taxon>
        <taxon>Sarocladium</taxon>
    </lineage>
</organism>
<name>A0AA39L7M7_SARSR</name>
<dbReference type="EMBL" id="JAPDFR010000004">
    <property type="protein sequence ID" value="KAK0387138.1"/>
    <property type="molecule type" value="Genomic_DNA"/>
</dbReference>
<sequence>MTWEELQGKFRKSMSPPVAQELARPFAPSHSLGQTNGMPQPYFTHDAQEMDIDSNPSDEPQQPQQPQQQQQQHVGLPSLSDARNRTPLPGGRLEKSLSLPGIESLKNDLQSNVSRMLSTGARTRYQSVEALLIFWEHDDDFSTVNGAVKELADVFDQFYHYTFKTLLIPSPSESCKSSGRWLSRKLNDFVEDRDQRDVLKIVFYAGHSYLDGNRDMTLASSKDTDKASTIRWSAIQQILEEACSDVLILMDAAYYPSSKMVRNRGVLELIAASVSEEHHHVLDRCSYTRALAGLLRTRATRLSPLSAAELHAALLAAYPKLVQERHPEKETITSFPAPLHIMMSGNPRLPSIFLAPVYQGSPLRNSSLGGYDNNPQLHLSIRLNDDNVDVETWNEWLRLMPDGIKDVRVEGPFRPTYR</sequence>
<gene>
    <name evidence="2" type="ORF">NLU13_5451</name>
</gene>
<protein>
    <submittedName>
        <fullName evidence="2">Uncharacterized protein</fullName>
    </submittedName>
</protein>
<keyword evidence="3" id="KW-1185">Reference proteome</keyword>
<evidence type="ECO:0000256" key="1">
    <source>
        <dbReference type="SAM" id="MobiDB-lite"/>
    </source>
</evidence>
<feature type="region of interest" description="Disordered" evidence="1">
    <location>
        <begin position="1"/>
        <end position="99"/>
    </location>
</feature>
<feature type="compositionally biased region" description="Low complexity" evidence="1">
    <location>
        <begin position="60"/>
        <end position="72"/>
    </location>
</feature>